<accession>A0ACC2XM82</accession>
<keyword evidence="2" id="KW-1185">Reference proteome</keyword>
<evidence type="ECO:0000313" key="1">
    <source>
        <dbReference type="EMBL" id="KAJ9124963.1"/>
    </source>
</evidence>
<reference evidence="1" key="1">
    <citation type="submission" date="2023-04" db="EMBL/GenBank/DDBJ databases">
        <title>Draft Genome sequencing of Naganishia species isolated from polar environments using Oxford Nanopore Technology.</title>
        <authorList>
            <person name="Leo P."/>
            <person name="Venkateswaran K."/>
        </authorList>
    </citation>
    <scope>NUCLEOTIDE SEQUENCE</scope>
    <source>
        <strain evidence="1">DBVPG 5303</strain>
    </source>
</reference>
<protein>
    <submittedName>
        <fullName evidence="1">Uncharacterized protein</fullName>
    </submittedName>
</protein>
<name>A0ACC2XM82_9TREE</name>
<gene>
    <name evidence="1" type="ORF">QFC24_002895</name>
</gene>
<evidence type="ECO:0000313" key="2">
    <source>
        <dbReference type="Proteomes" id="UP001234202"/>
    </source>
</evidence>
<organism evidence="1 2">
    <name type="scientific">Naganishia onofrii</name>
    <dbReference type="NCBI Taxonomy" id="1851511"/>
    <lineage>
        <taxon>Eukaryota</taxon>
        <taxon>Fungi</taxon>
        <taxon>Dikarya</taxon>
        <taxon>Basidiomycota</taxon>
        <taxon>Agaricomycotina</taxon>
        <taxon>Tremellomycetes</taxon>
        <taxon>Filobasidiales</taxon>
        <taxon>Filobasidiaceae</taxon>
        <taxon>Naganishia</taxon>
    </lineage>
</organism>
<dbReference type="Proteomes" id="UP001234202">
    <property type="component" value="Unassembled WGS sequence"/>
</dbReference>
<dbReference type="EMBL" id="JASBWV010000008">
    <property type="protein sequence ID" value="KAJ9124963.1"/>
    <property type="molecule type" value="Genomic_DNA"/>
</dbReference>
<proteinExistence type="predicted"/>
<sequence>MKKAFLHFLSENPIVAKIQYGLKITFIFVAILFVDALQRMLKVAQEGQTAKQEKGIQDIRVETNHSARKFYAQRNLYLTGATLFLSLLLARVFYITLDLITIQDELNVLKGKTAKQSTVDKQGVDAQAELQRLQAQLEAKNRDFEQLKKQASQNISAFNESVDAQHRTTAVTAKKAE</sequence>
<comment type="caution">
    <text evidence="1">The sequence shown here is derived from an EMBL/GenBank/DDBJ whole genome shotgun (WGS) entry which is preliminary data.</text>
</comment>